<dbReference type="PANTHER" id="PTHR13620:SF104">
    <property type="entry name" value="EXONUCLEASE 3'-5' DOMAIN-CONTAINING PROTEIN 2"/>
    <property type="match status" value="1"/>
</dbReference>
<dbReference type="SMART" id="SM00474">
    <property type="entry name" value="35EXOc"/>
    <property type="match status" value="1"/>
</dbReference>
<keyword evidence="2" id="KW-0378">Hydrolase</keyword>
<dbReference type="InterPro" id="IPR002121">
    <property type="entry name" value="HRDC_dom"/>
</dbReference>
<dbReference type="SUPFAM" id="SSF53098">
    <property type="entry name" value="Ribonuclease H-like"/>
    <property type="match status" value="1"/>
</dbReference>
<feature type="compositionally biased region" description="Polar residues" evidence="3">
    <location>
        <begin position="529"/>
        <end position="545"/>
    </location>
</feature>
<dbReference type="GO" id="GO:0005634">
    <property type="term" value="C:nucleus"/>
    <property type="evidence" value="ECO:0007669"/>
    <property type="project" value="TreeGrafter"/>
</dbReference>
<protein>
    <submittedName>
        <fullName evidence="5">3-5 exonuclease helicase</fullName>
    </submittedName>
</protein>
<dbReference type="FunFam" id="3.30.420.10:FF:000100">
    <property type="entry name" value="3'-5' exonuclease/helicase (Wrn), putative"/>
    <property type="match status" value="1"/>
</dbReference>
<feature type="region of interest" description="Disordered" evidence="3">
    <location>
        <begin position="477"/>
        <end position="545"/>
    </location>
</feature>
<dbReference type="GO" id="GO:0006139">
    <property type="term" value="P:nucleobase-containing compound metabolic process"/>
    <property type="evidence" value="ECO:0007669"/>
    <property type="project" value="InterPro"/>
</dbReference>
<evidence type="ECO:0000256" key="3">
    <source>
        <dbReference type="SAM" id="MobiDB-lite"/>
    </source>
</evidence>
<keyword evidence="5" id="KW-0067">ATP-binding</keyword>
<reference evidence="5" key="2">
    <citation type="submission" date="2020-08" db="EMBL/GenBank/DDBJ databases">
        <title>Draft Genome Sequence of Cumin Blight Pathogen Alternaria burnsii.</title>
        <authorList>
            <person name="Feng Z."/>
        </authorList>
    </citation>
    <scope>NUCLEOTIDE SEQUENCE</scope>
    <source>
        <strain evidence="5">CBS107.38</strain>
    </source>
</reference>
<dbReference type="InterPro" id="IPR036397">
    <property type="entry name" value="RNaseH_sf"/>
</dbReference>
<dbReference type="RefSeq" id="XP_038790451.1">
    <property type="nucleotide sequence ID" value="XM_038927159.1"/>
</dbReference>
<dbReference type="PANTHER" id="PTHR13620">
    <property type="entry name" value="3-5 EXONUCLEASE"/>
    <property type="match status" value="1"/>
</dbReference>
<dbReference type="GO" id="GO:0000166">
    <property type="term" value="F:nucleotide binding"/>
    <property type="evidence" value="ECO:0007669"/>
    <property type="project" value="InterPro"/>
</dbReference>
<dbReference type="EMBL" id="JAAABM010000002">
    <property type="protein sequence ID" value="KAF7680461.1"/>
    <property type="molecule type" value="Genomic_DNA"/>
</dbReference>
<keyword evidence="6" id="KW-1185">Reference proteome</keyword>
<feature type="region of interest" description="Disordered" evidence="3">
    <location>
        <begin position="416"/>
        <end position="454"/>
    </location>
</feature>
<dbReference type="InterPro" id="IPR002562">
    <property type="entry name" value="3'-5'_exonuclease_dom"/>
</dbReference>
<dbReference type="GO" id="GO:0005737">
    <property type="term" value="C:cytoplasm"/>
    <property type="evidence" value="ECO:0007669"/>
    <property type="project" value="TreeGrafter"/>
</dbReference>
<dbReference type="Proteomes" id="UP000596902">
    <property type="component" value="Unassembled WGS sequence"/>
</dbReference>
<accession>A0A8H7EIU0</accession>
<dbReference type="Gene3D" id="3.30.420.10">
    <property type="entry name" value="Ribonuclease H-like superfamily/Ribonuclease H"/>
    <property type="match status" value="1"/>
</dbReference>
<dbReference type="GO" id="GO:0004386">
    <property type="term" value="F:helicase activity"/>
    <property type="evidence" value="ECO:0007669"/>
    <property type="project" value="UniProtKB-KW"/>
</dbReference>
<organism evidence="5 6">
    <name type="scientific">Alternaria burnsii</name>
    <dbReference type="NCBI Taxonomy" id="1187904"/>
    <lineage>
        <taxon>Eukaryota</taxon>
        <taxon>Fungi</taxon>
        <taxon>Dikarya</taxon>
        <taxon>Ascomycota</taxon>
        <taxon>Pezizomycotina</taxon>
        <taxon>Dothideomycetes</taxon>
        <taxon>Pleosporomycetidae</taxon>
        <taxon>Pleosporales</taxon>
        <taxon>Pleosporineae</taxon>
        <taxon>Pleosporaceae</taxon>
        <taxon>Alternaria</taxon>
        <taxon>Alternaria sect. Alternaria</taxon>
    </lineage>
</organism>
<proteinExistence type="predicted"/>
<dbReference type="SUPFAM" id="SSF47819">
    <property type="entry name" value="HRDC-like"/>
    <property type="match status" value="1"/>
</dbReference>
<feature type="domain" description="HRDC" evidence="4">
    <location>
        <begin position="331"/>
        <end position="411"/>
    </location>
</feature>
<dbReference type="GO" id="GO:0008408">
    <property type="term" value="F:3'-5' exonuclease activity"/>
    <property type="evidence" value="ECO:0007669"/>
    <property type="project" value="InterPro"/>
</dbReference>
<gene>
    <name evidence="5" type="ORF">GT037_002112</name>
</gene>
<dbReference type="GO" id="GO:0003676">
    <property type="term" value="F:nucleic acid binding"/>
    <property type="evidence" value="ECO:0007669"/>
    <property type="project" value="InterPro"/>
</dbReference>
<keyword evidence="5" id="KW-0347">Helicase</keyword>
<evidence type="ECO:0000256" key="2">
    <source>
        <dbReference type="ARBA" id="ARBA00022801"/>
    </source>
</evidence>
<feature type="compositionally biased region" description="Basic residues" evidence="3">
    <location>
        <begin position="505"/>
        <end position="518"/>
    </location>
</feature>
<dbReference type="GeneID" id="62200337"/>
<dbReference type="CDD" id="cd06141">
    <property type="entry name" value="WRN_exo"/>
    <property type="match status" value="1"/>
</dbReference>
<evidence type="ECO:0000259" key="4">
    <source>
        <dbReference type="PROSITE" id="PS50967"/>
    </source>
</evidence>
<dbReference type="SMART" id="SM00341">
    <property type="entry name" value="HRDC"/>
    <property type="match status" value="1"/>
</dbReference>
<sequence length="654" mass="71887">MASSAHDVVPSKVTTETPKVHWPLSYRMQPQKPKASSLQSYGFSSTQAAPKRWWSHRLYRGPGGKEVEILYSKTKAQSETYAKQFLDEPVIGFDMEWPWNDWKKDDLQNKIGLIQIASEDKIALFHIGLHPGKTSEEIIAPTLKRILEDPKVGKVGVNVLKADFSRLSRFFGLKPKGAVESSHLYRLVKFGPRKPELVSVKLVSLAHQVEEQLGLPLYKGDVRTSNWSKPLSTDQINYAAGDAYAGFMLYKCMNAKRLAMKPTPPLPIHAEKYPSGKASRDDPIILDVGDGTTITTEAFFGVKPAKSGVSGTSSKATKKIRTTKSSAQPLNDLTQALYEELTTRRASLAETRKLQPHRIISDTLLESIARAQPCNTEGLLAVKGIGKIQQAKFGDEWLEVISLFLATNGIEPSAKVAKQLPSKSENQLPQTPHRSNTRRKEISDSSSDSSPAFDTALARSPQLHTGLSFGMAETKIDVDNGNRSDKSTSSYDSDDTLPSLDFGSPKRKHISSGTKRKRAESPVKGEMEQTPQPLQTPSKPEVGLTQQPSLDHSLAIAVTEASSTRSATLSPGSRIARSKLLALSKLVTRKLPARTANVPPIVTEHTLNIIIIARPQTQEDLERIPGIETFVSSCQETGTNLLKNIVKFVPPRPP</sequence>
<dbReference type="OrthoDB" id="1920326at2759"/>
<feature type="compositionally biased region" description="Basic and acidic residues" evidence="3">
    <location>
        <begin position="477"/>
        <end position="486"/>
    </location>
</feature>
<keyword evidence="1" id="KW-0540">Nuclease</keyword>
<dbReference type="InterPro" id="IPR044876">
    <property type="entry name" value="HRDC_dom_sf"/>
</dbReference>
<dbReference type="AlphaFoldDB" id="A0A8H7EIU0"/>
<dbReference type="InterPro" id="IPR012337">
    <property type="entry name" value="RNaseH-like_sf"/>
</dbReference>
<keyword evidence="5" id="KW-0269">Exonuclease</keyword>
<evidence type="ECO:0000313" key="6">
    <source>
        <dbReference type="Proteomes" id="UP000596902"/>
    </source>
</evidence>
<evidence type="ECO:0000313" key="5">
    <source>
        <dbReference type="EMBL" id="KAF7680461.1"/>
    </source>
</evidence>
<dbReference type="InterPro" id="IPR010997">
    <property type="entry name" value="HRDC-like_sf"/>
</dbReference>
<feature type="compositionally biased region" description="Polar residues" evidence="3">
    <location>
        <begin position="421"/>
        <end position="434"/>
    </location>
</feature>
<dbReference type="PROSITE" id="PS50967">
    <property type="entry name" value="HRDC"/>
    <property type="match status" value="1"/>
</dbReference>
<keyword evidence="5" id="KW-0547">Nucleotide-binding</keyword>
<feature type="compositionally biased region" description="Low complexity" evidence="3">
    <location>
        <begin position="487"/>
        <end position="501"/>
    </location>
</feature>
<name>A0A8H7EIU0_9PLEO</name>
<dbReference type="Pfam" id="PF00570">
    <property type="entry name" value="HRDC"/>
    <property type="match status" value="1"/>
</dbReference>
<evidence type="ECO:0000256" key="1">
    <source>
        <dbReference type="ARBA" id="ARBA00022722"/>
    </source>
</evidence>
<comment type="caution">
    <text evidence="5">The sequence shown here is derived from an EMBL/GenBank/DDBJ whole genome shotgun (WGS) entry which is preliminary data.</text>
</comment>
<dbReference type="Pfam" id="PF01612">
    <property type="entry name" value="DNA_pol_A_exo1"/>
    <property type="match status" value="1"/>
</dbReference>
<reference evidence="5" key="1">
    <citation type="submission" date="2020-01" db="EMBL/GenBank/DDBJ databases">
        <authorList>
            <person name="Feng Z.H.Z."/>
        </authorList>
    </citation>
    <scope>NUCLEOTIDE SEQUENCE</scope>
    <source>
        <strain evidence="5">CBS107.38</strain>
    </source>
</reference>
<dbReference type="InterPro" id="IPR051132">
    <property type="entry name" value="3-5_Exonuclease_domain"/>
</dbReference>
<dbReference type="Gene3D" id="1.10.150.80">
    <property type="entry name" value="HRDC domain"/>
    <property type="match status" value="1"/>
</dbReference>